<protein>
    <submittedName>
        <fullName evidence="1">Uncharacterized protein</fullName>
    </submittedName>
</protein>
<proteinExistence type="predicted"/>
<evidence type="ECO:0000313" key="2">
    <source>
        <dbReference type="Proteomes" id="UP000236333"/>
    </source>
</evidence>
<gene>
    <name evidence="1" type="ORF">TSOC_000705</name>
</gene>
<accession>A0A2J8AIQ2</accession>
<evidence type="ECO:0000313" key="1">
    <source>
        <dbReference type="EMBL" id="PNH12399.1"/>
    </source>
</evidence>
<dbReference type="AlphaFoldDB" id="A0A2J8AIQ2"/>
<dbReference type="EMBL" id="PGGS01000009">
    <property type="protein sequence ID" value="PNH12399.1"/>
    <property type="molecule type" value="Genomic_DNA"/>
</dbReference>
<comment type="caution">
    <text evidence="1">The sequence shown here is derived from an EMBL/GenBank/DDBJ whole genome shotgun (WGS) entry which is preliminary data.</text>
</comment>
<reference evidence="1 2" key="1">
    <citation type="journal article" date="2017" name="Mol. Biol. Evol.">
        <title>The 4-celled Tetrabaena socialis nuclear genome reveals the essential components for genetic control of cell number at the origin of multicellularity in the volvocine lineage.</title>
        <authorList>
            <person name="Featherston J."/>
            <person name="Arakaki Y."/>
            <person name="Hanschen E.R."/>
            <person name="Ferris P.J."/>
            <person name="Michod R.E."/>
            <person name="Olson B.J.S.C."/>
            <person name="Nozaki H."/>
            <person name="Durand P.M."/>
        </authorList>
    </citation>
    <scope>NUCLEOTIDE SEQUENCE [LARGE SCALE GENOMIC DNA]</scope>
    <source>
        <strain evidence="1 2">NIES-571</strain>
    </source>
</reference>
<dbReference type="OrthoDB" id="10673751at2759"/>
<organism evidence="1 2">
    <name type="scientific">Tetrabaena socialis</name>
    <dbReference type="NCBI Taxonomy" id="47790"/>
    <lineage>
        <taxon>Eukaryota</taxon>
        <taxon>Viridiplantae</taxon>
        <taxon>Chlorophyta</taxon>
        <taxon>core chlorophytes</taxon>
        <taxon>Chlorophyceae</taxon>
        <taxon>CS clade</taxon>
        <taxon>Chlamydomonadales</taxon>
        <taxon>Tetrabaenaceae</taxon>
        <taxon>Tetrabaena</taxon>
    </lineage>
</organism>
<dbReference type="Proteomes" id="UP000236333">
    <property type="component" value="Unassembled WGS sequence"/>
</dbReference>
<sequence length="379" mass="39986">MEEKEAAEMVEPWRLTLWCRPGVVRALPPAELPAWEARAAAGAMSRKPSSVIPGGGTPAQPSSGVAASLVGGDGLLYTLFSAPSPLPMVHHRAALELCESLSPERQSRLASYDATGTGAEERGAVERLCGGCGCWVNDDTVDGQCPVLGEQGIVQYGSCFVPPYSYVCQQGTAGTFGVVGIDHLQWLEPPPSSQYWGEGLPPAAVAEAAACDPTLSPYSLELSGSMQGRFPGLERFVRNHTILLEDLHAGSYWRVLRDYEKQVRHHWAAAPGRLPEHRLVVTEQLAEARRRTAAEVADATMAAAGAAAAGAGSMAALAAVAAATAAAAAAAAGLDHPQGAFMRVDDRFDGGERLFPMRSQTKALVALLVMALQVCGFQW</sequence>
<keyword evidence="2" id="KW-1185">Reference proteome</keyword>
<name>A0A2J8AIQ2_9CHLO</name>